<sequence>MNYAILIPTYNNAPTLARVLKGVLSYTQEVWVVNDGATDHTAQVLSEFPQVRVITLPKNQGKGNALKIGFRTLLAQGYDYALTIDSDGQHFPEDIPTFLSALEGRAEPVLLVGSRDMTGESVPKKSSFGNRFSNFWFHLETGIRLPDTQSGYRLYPLSQLPKRYFSGKFEFEIEVLVRTAWRGVAVENVPVRVLYDPAERVSHFRPLRDFMRISLLNTCLVLIAFLYIKPRNFFRKFKKKSLSQFLREDLLESNASHSNKACSVALGLFFGIAPFWGFQTLITLSLAAILGLNKSLAFLCSNISIPPMIPFLGLASLKLGSLFVGGDILPSEGKITQEFLMNNLSQYLVGSFLLASLTSALLGSMTYLFLKFSSKQRSVNREQ</sequence>
<feature type="transmembrane region" description="Helical" evidence="1">
    <location>
        <begin position="296"/>
        <end position="317"/>
    </location>
</feature>
<dbReference type="KEGG" id="cgh:CGC50_08925"/>
<proteinExistence type="predicted"/>
<keyword evidence="1" id="KW-0472">Membrane</keyword>
<dbReference type="SUPFAM" id="SSF53448">
    <property type="entry name" value="Nucleotide-diphospho-sugar transferases"/>
    <property type="match status" value="1"/>
</dbReference>
<dbReference type="InterPro" id="IPR018639">
    <property type="entry name" value="DUF2062"/>
</dbReference>
<gene>
    <name evidence="4" type="ORF">CGC50_08925</name>
</gene>
<feature type="transmembrane region" description="Helical" evidence="1">
    <location>
        <begin position="347"/>
        <end position="370"/>
    </location>
</feature>
<dbReference type="InterPro" id="IPR029044">
    <property type="entry name" value="Nucleotide-diphossugar_trans"/>
</dbReference>
<keyword evidence="1" id="KW-0812">Transmembrane</keyword>
<dbReference type="GO" id="GO:0006487">
    <property type="term" value="P:protein N-linked glycosylation"/>
    <property type="evidence" value="ECO:0007669"/>
    <property type="project" value="TreeGrafter"/>
</dbReference>
<feature type="domain" description="DUF2062" evidence="3">
    <location>
        <begin position="249"/>
        <end position="377"/>
    </location>
</feature>
<evidence type="ECO:0000313" key="5">
    <source>
        <dbReference type="Proteomes" id="UP000217250"/>
    </source>
</evidence>
<name>A0A250FUQ8_9FLAO</name>
<evidence type="ECO:0000313" key="4">
    <source>
        <dbReference type="EMBL" id="ATA88195.1"/>
    </source>
</evidence>
<evidence type="ECO:0000259" key="2">
    <source>
        <dbReference type="Pfam" id="PF00535"/>
    </source>
</evidence>
<dbReference type="GO" id="GO:0016740">
    <property type="term" value="F:transferase activity"/>
    <property type="evidence" value="ECO:0007669"/>
    <property type="project" value="UniProtKB-KW"/>
</dbReference>
<dbReference type="PANTHER" id="PTHR10859">
    <property type="entry name" value="GLYCOSYL TRANSFERASE"/>
    <property type="match status" value="1"/>
</dbReference>
<dbReference type="Proteomes" id="UP000217250">
    <property type="component" value="Chromosome"/>
</dbReference>
<dbReference type="EMBL" id="CP022386">
    <property type="protein sequence ID" value="ATA88195.1"/>
    <property type="molecule type" value="Genomic_DNA"/>
</dbReference>
<evidence type="ECO:0000259" key="3">
    <source>
        <dbReference type="Pfam" id="PF09835"/>
    </source>
</evidence>
<dbReference type="Pfam" id="PF09835">
    <property type="entry name" value="DUF2062"/>
    <property type="match status" value="1"/>
</dbReference>
<accession>A0A250FUQ8</accession>
<keyword evidence="1" id="KW-1133">Transmembrane helix</keyword>
<feature type="transmembrane region" description="Helical" evidence="1">
    <location>
        <begin position="264"/>
        <end position="289"/>
    </location>
</feature>
<feature type="domain" description="Glycosyltransferase 2-like" evidence="2">
    <location>
        <begin position="5"/>
        <end position="117"/>
    </location>
</feature>
<dbReference type="Pfam" id="PF00535">
    <property type="entry name" value="Glycos_transf_2"/>
    <property type="match status" value="1"/>
</dbReference>
<dbReference type="InterPro" id="IPR001173">
    <property type="entry name" value="Glyco_trans_2-like"/>
</dbReference>
<evidence type="ECO:0000256" key="1">
    <source>
        <dbReference type="SAM" id="Phobius"/>
    </source>
</evidence>
<protein>
    <submittedName>
        <fullName evidence="4">Glycosyltransferase</fullName>
    </submittedName>
</protein>
<organism evidence="4 5">
    <name type="scientific">Capnocytophaga gingivalis</name>
    <dbReference type="NCBI Taxonomy" id="1017"/>
    <lineage>
        <taxon>Bacteria</taxon>
        <taxon>Pseudomonadati</taxon>
        <taxon>Bacteroidota</taxon>
        <taxon>Flavobacteriia</taxon>
        <taxon>Flavobacteriales</taxon>
        <taxon>Flavobacteriaceae</taxon>
        <taxon>Capnocytophaga</taxon>
    </lineage>
</organism>
<dbReference type="Gene3D" id="3.90.550.10">
    <property type="entry name" value="Spore Coat Polysaccharide Biosynthesis Protein SpsA, Chain A"/>
    <property type="match status" value="1"/>
</dbReference>
<reference evidence="5" key="1">
    <citation type="submission" date="2017-06" db="EMBL/GenBank/DDBJ databases">
        <title>Capnocytophaga spp. assemblies.</title>
        <authorList>
            <person name="Gulvik C.A."/>
        </authorList>
    </citation>
    <scope>NUCLEOTIDE SEQUENCE [LARGE SCALE GENOMIC DNA]</scope>
    <source>
        <strain evidence="5">H1496</strain>
    </source>
</reference>
<dbReference type="OrthoDB" id="9810303at2"/>
<dbReference type="RefSeq" id="WP_095911333.1">
    <property type="nucleotide sequence ID" value="NZ_CAUQOG010000042.1"/>
</dbReference>
<keyword evidence="4" id="KW-0808">Transferase</keyword>
<dbReference type="AlphaFoldDB" id="A0A250FUQ8"/>
<dbReference type="CDD" id="cd04179">
    <property type="entry name" value="DPM_DPG-synthase_like"/>
    <property type="match status" value="1"/>
</dbReference>
<feature type="transmembrane region" description="Helical" evidence="1">
    <location>
        <begin position="210"/>
        <end position="228"/>
    </location>
</feature>
<dbReference type="GeneID" id="84808675"/>
<dbReference type="PANTHER" id="PTHR10859:SF91">
    <property type="entry name" value="DOLICHYL-PHOSPHATE BETA-GLUCOSYLTRANSFERASE"/>
    <property type="match status" value="1"/>
</dbReference>